<reference evidence="2 3" key="1">
    <citation type="submission" date="2019-03" db="EMBL/GenBank/DDBJ databases">
        <title>First draft genome of Liparis tanakae, snailfish: a comprehensive survey of snailfish specific genes.</title>
        <authorList>
            <person name="Kim W."/>
            <person name="Song I."/>
            <person name="Jeong J.-H."/>
            <person name="Kim D."/>
            <person name="Kim S."/>
            <person name="Ryu S."/>
            <person name="Song J.Y."/>
            <person name="Lee S.K."/>
        </authorList>
    </citation>
    <scope>NUCLEOTIDE SEQUENCE [LARGE SCALE GENOMIC DNA]</scope>
    <source>
        <tissue evidence="2">Muscle</tissue>
    </source>
</reference>
<name>A0A4Z2FTH1_9TELE</name>
<keyword evidence="3" id="KW-1185">Reference proteome</keyword>
<dbReference type="AlphaFoldDB" id="A0A4Z2FTH1"/>
<evidence type="ECO:0000256" key="1">
    <source>
        <dbReference type="SAM" id="MobiDB-lite"/>
    </source>
</evidence>
<evidence type="ECO:0000313" key="2">
    <source>
        <dbReference type="EMBL" id="TNN44567.1"/>
    </source>
</evidence>
<feature type="region of interest" description="Disordered" evidence="1">
    <location>
        <begin position="1"/>
        <end position="52"/>
    </location>
</feature>
<proteinExistence type="predicted"/>
<comment type="caution">
    <text evidence="2">The sequence shown here is derived from an EMBL/GenBank/DDBJ whole genome shotgun (WGS) entry which is preliminary data.</text>
</comment>
<dbReference type="EMBL" id="SRLO01000896">
    <property type="protein sequence ID" value="TNN44567.1"/>
    <property type="molecule type" value="Genomic_DNA"/>
</dbReference>
<organism evidence="2 3">
    <name type="scientific">Liparis tanakae</name>
    <name type="common">Tanaka's snailfish</name>
    <dbReference type="NCBI Taxonomy" id="230148"/>
    <lineage>
        <taxon>Eukaryota</taxon>
        <taxon>Metazoa</taxon>
        <taxon>Chordata</taxon>
        <taxon>Craniata</taxon>
        <taxon>Vertebrata</taxon>
        <taxon>Euteleostomi</taxon>
        <taxon>Actinopterygii</taxon>
        <taxon>Neopterygii</taxon>
        <taxon>Teleostei</taxon>
        <taxon>Neoteleostei</taxon>
        <taxon>Acanthomorphata</taxon>
        <taxon>Eupercaria</taxon>
        <taxon>Perciformes</taxon>
        <taxon>Cottioidei</taxon>
        <taxon>Cottales</taxon>
        <taxon>Liparidae</taxon>
        <taxon>Liparis</taxon>
    </lineage>
</organism>
<accession>A0A4Z2FTH1</accession>
<protein>
    <submittedName>
        <fullName evidence="2">Uncharacterized protein</fullName>
    </submittedName>
</protein>
<feature type="compositionally biased region" description="Basic and acidic residues" evidence="1">
    <location>
        <begin position="19"/>
        <end position="52"/>
    </location>
</feature>
<dbReference type="Proteomes" id="UP000314294">
    <property type="component" value="Unassembled WGS sequence"/>
</dbReference>
<gene>
    <name evidence="2" type="ORF">EYF80_045241</name>
</gene>
<evidence type="ECO:0000313" key="3">
    <source>
        <dbReference type="Proteomes" id="UP000314294"/>
    </source>
</evidence>
<sequence>MNTGLAPPTRGRPDGGPTEARRRPDGAELLGDSRRGEKGRRREDELRNARAERNIPQGIIKFSRTHPLGTVNV</sequence>